<dbReference type="PANTHER" id="PTHR32294">
    <property type="entry name" value="DNA POLYMERASE III SUBUNIT ALPHA"/>
    <property type="match status" value="1"/>
</dbReference>
<dbReference type="NCBIfam" id="TIGR01405">
    <property type="entry name" value="polC_Gram_pos"/>
    <property type="match status" value="1"/>
</dbReference>
<dbReference type="EC" id="2.7.7.7" evidence="11"/>
<keyword evidence="6 11" id="KW-0540">Nuclease</keyword>
<dbReference type="CDD" id="cd06127">
    <property type="entry name" value="DEDDh"/>
    <property type="match status" value="1"/>
</dbReference>
<dbReference type="InterPro" id="IPR006054">
    <property type="entry name" value="DnaQ"/>
</dbReference>
<dbReference type="InterPro" id="IPR003141">
    <property type="entry name" value="Pol/His_phosphatase_N"/>
</dbReference>
<dbReference type="InterPro" id="IPR036397">
    <property type="entry name" value="RNaseH_sf"/>
</dbReference>
<dbReference type="NCBIfam" id="NF001688">
    <property type="entry name" value="PRK00448.1"/>
    <property type="match status" value="1"/>
</dbReference>
<protein>
    <recommendedName>
        <fullName evidence="11">DNA polymerase III PolC-type</fullName>
        <shortName evidence="11">PolIII</shortName>
        <ecNumber evidence="11">2.7.7.7</ecNumber>
    </recommendedName>
</protein>
<dbReference type="Gene3D" id="6.10.140.1510">
    <property type="match status" value="1"/>
</dbReference>
<dbReference type="InterPro" id="IPR029460">
    <property type="entry name" value="DNAPol_HHH"/>
</dbReference>
<dbReference type="SUPFAM" id="SSF53098">
    <property type="entry name" value="Ribonuclease H-like"/>
    <property type="match status" value="1"/>
</dbReference>
<evidence type="ECO:0000256" key="11">
    <source>
        <dbReference type="HAMAP-Rule" id="MF_00356"/>
    </source>
</evidence>
<keyword evidence="8 11" id="KW-0269">Exonuclease</keyword>
<reference evidence="14" key="2">
    <citation type="journal article" date="2021" name="PeerJ">
        <title>Extensive microbial diversity within the chicken gut microbiome revealed by metagenomics and culture.</title>
        <authorList>
            <person name="Gilroy R."/>
            <person name="Ravi A."/>
            <person name="Getino M."/>
            <person name="Pursley I."/>
            <person name="Horton D.L."/>
            <person name="Alikhan N.F."/>
            <person name="Baker D."/>
            <person name="Gharbi K."/>
            <person name="Hall N."/>
            <person name="Watson M."/>
            <person name="Adriaenssens E.M."/>
            <person name="Foster-Nyarko E."/>
            <person name="Jarju S."/>
            <person name="Secka A."/>
            <person name="Antonio M."/>
            <person name="Oren A."/>
            <person name="Chaudhuri R.R."/>
            <person name="La Ragione R."/>
            <person name="Hildebrand F."/>
            <person name="Pallen M.J."/>
        </authorList>
    </citation>
    <scope>NUCLEOTIDE SEQUENCE</scope>
    <source>
        <strain evidence="14">11159</strain>
    </source>
</reference>
<dbReference type="Pfam" id="PF14579">
    <property type="entry name" value="HHH_6"/>
    <property type="match status" value="1"/>
</dbReference>
<dbReference type="Gene3D" id="3.20.20.140">
    <property type="entry name" value="Metal-dependent hydrolases"/>
    <property type="match status" value="2"/>
</dbReference>
<keyword evidence="7 11" id="KW-0378">Hydrolase</keyword>
<feature type="domain" description="Polymerase/histidinol phosphatase N-terminal" evidence="13">
    <location>
        <begin position="326"/>
        <end position="393"/>
    </location>
</feature>
<evidence type="ECO:0000256" key="1">
    <source>
        <dbReference type="ARBA" id="ARBA00003452"/>
    </source>
</evidence>
<dbReference type="EMBL" id="JADIMY010000130">
    <property type="protein sequence ID" value="MBO8428260.1"/>
    <property type="molecule type" value="Genomic_DNA"/>
</dbReference>
<keyword evidence="3 11" id="KW-0808">Transferase</keyword>
<comment type="catalytic activity">
    <reaction evidence="10 11">
        <text>DNA(n) + a 2'-deoxyribonucleoside 5'-triphosphate = DNA(n+1) + diphosphate</text>
        <dbReference type="Rhea" id="RHEA:22508"/>
        <dbReference type="Rhea" id="RHEA-COMP:17339"/>
        <dbReference type="Rhea" id="RHEA-COMP:17340"/>
        <dbReference type="ChEBI" id="CHEBI:33019"/>
        <dbReference type="ChEBI" id="CHEBI:61560"/>
        <dbReference type="ChEBI" id="CHEBI:173112"/>
        <dbReference type="EC" id="2.7.7.7"/>
    </reaction>
</comment>
<dbReference type="GO" id="GO:0003887">
    <property type="term" value="F:DNA-directed DNA polymerase activity"/>
    <property type="evidence" value="ECO:0007669"/>
    <property type="project" value="UniProtKB-UniRule"/>
</dbReference>
<dbReference type="SMART" id="SM00479">
    <property type="entry name" value="EXOIII"/>
    <property type="match status" value="1"/>
</dbReference>
<keyword evidence="5 11" id="KW-0235">DNA replication</keyword>
<keyword evidence="2 11" id="KW-0963">Cytoplasm</keyword>
<dbReference type="InterPro" id="IPR004805">
    <property type="entry name" value="DnaE2/DnaE/PolC"/>
</dbReference>
<comment type="caution">
    <text evidence="14">The sequence shown here is derived from an EMBL/GenBank/DDBJ whole genome shotgun (WGS) entry which is preliminary data.</text>
</comment>
<organism evidence="14 15">
    <name type="scientific">Candidatus Onthovivens merdipullorum</name>
    <dbReference type="NCBI Taxonomy" id="2840889"/>
    <lineage>
        <taxon>Bacteria</taxon>
        <taxon>Bacillati</taxon>
        <taxon>Bacillota</taxon>
        <taxon>Bacilli</taxon>
        <taxon>Bacillales</taxon>
        <taxon>Candidatus Onthovivens</taxon>
    </lineage>
</organism>
<accession>A0A9D9DLG9</accession>
<dbReference type="Pfam" id="PF00929">
    <property type="entry name" value="RNase_T"/>
    <property type="match status" value="1"/>
</dbReference>
<dbReference type="GO" id="GO:0006261">
    <property type="term" value="P:DNA-templated DNA replication"/>
    <property type="evidence" value="ECO:0007669"/>
    <property type="project" value="UniProtKB-UniRule"/>
</dbReference>
<dbReference type="GO" id="GO:0008408">
    <property type="term" value="F:3'-5' exonuclease activity"/>
    <property type="evidence" value="ECO:0007669"/>
    <property type="project" value="UniProtKB-UniRule"/>
</dbReference>
<feature type="domain" description="Exonuclease" evidence="12">
    <location>
        <begin position="411"/>
        <end position="579"/>
    </location>
</feature>
<dbReference type="InterPro" id="IPR040982">
    <property type="entry name" value="DNA_pol3_finger"/>
</dbReference>
<dbReference type="Gene3D" id="2.40.50.140">
    <property type="entry name" value="Nucleic acid-binding proteins"/>
    <property type="match status" value="1"/>
</dbReference>
<evidence type="ECO:0000256" key="6">
    <source>
        <dbReference type="ARBA" id="ARBA00022722"/>
    </source>
</evidence>
<dbReference type="InterPro" id="IPR013520">
    <property type="entry name" value="Ribonucl_H"/>
</dbReference>
<dbReference type="InterPro" id="IPR006308">
    <property type="entry name" value="Pol_III_a_PolC-type_gram_pos"/>
</dbReference>
<dbReference type="Gene3D" id="1.10.150.870">
    <property type="match status" value="1"/>
</dbReference>
<evidence type="ECO:0000256" key="10">
    <source>
        <dbReference type="ARBA" id="ARBA00049244"/>
    </source>
</evidence>
<evidence type="ECO:0000256" key="3">
    <source>
        <dbReference type="ARBA" id="ARBA00022679"/>
    </source>
</evidence>
<dbReference type="Gene3D" id="3.30.1900.20">
    <property type="match status" value="1"/>
</dbReference>
<name>A0A9D9DLG9_9BACL</name>
<comment type="function">
    <text evidence="1 11">Required for replicative DNA synthesis. This DNA polymerase also exhibits 3' to 5' exonuclease activity.</text>
</comment>
<dbReference type="InterPro" id="IPR012337">
    <property type="entry name" value="RNaseH-like_sf"/>
</dbReference>
<reference evidence="14" key="1">
    <citation type="submission" date="2020-10" db="EMBL/GenBank/DDBJ databases">
        <authorList>
            <person name="Gilroy R."/>
        </authorList>
    </citation>
    <scope>NUCLEOTIDE SEQUENCE</scope>
    <source>
        <strain evidence="14">11159</strain>
    </source>
</reference>
<dbReference type="GO" id="GO:0003677">
    <property type="term" value="F:DNA binding"/>
    <property type="evidence" value="ECO:0007669"/>
    <property type="project" value="UniProtKB-UniRule"/>
</dbReference>
<dbReference type="NCBIfam" id="TIGR00573">
    <property type="entry name" value="dnaq"/>
    <property type="match status" value="1"/>
</dbReference>
<evidence type="ECO:0000313" key="15">
    <source>
        <dbReference type="Proteomes" id="UP000823613"/>
    </source>
</evidence>
<keyword evidence="9 11" id="KW-0239">DNA-directed DNA polymerase</keyword>
<evidence type="ECO:0000256" key="7">
    <source>
        <dbReference type="ARBA" id="ARBA00022801"/>
    </source>
</evidence>
<keyword evidence="4 11" id="KW-0548">Nucleotidyltransferase</keyword>
<dbReference type="InterPro" id="IPR011708">
    <property type="entry name" value="DNA_pol3_alpha_NTPase_dom"/>
</dbReference>
<evidence type="ECO:0000256" key="9">
    <source>
        <dbReference type="ARBA" id="ARBA00022932"/>
    </source>
</evidence>
<evidence type="ECO:0000256" key="8">
    <source>
        <dbReference type="ARBA" id="ARBA00022839"/>
    </source>
</evidence>
<comment type="subcellular location">
    <subcellularLocation>
        <location evidence="11">Cytoplasm</location>
    </subcellularLocation>
</comment>
<dbReference type="InterPro" id="IPR004013">
    <property type="entry name" value="PHP_dom"/>
</dbReference>
<sequence>MVEGDKKFLKFLSSIKITDTSLFNMEFIHINKSNFDENLFIYTIKNLSPWTYKEYITLINGLKNLKSYNVEFKFLNDFKINNDSLINFIKDCYFDIFKKEKNFDISFLNNDINLLFSDKYSYDNFLKLNFINKLQEIFKFISYDYEIKALLNSNENEVELNKKVTKEDVNKDITNTFNEVKEVAEKDIIEDLKVNYEKMLNERRNADIFKKGDYAYHLIKELDSNSGAVDINGKILEVTSRDTKTMKKMYTCLLKDNSSAIYVRFISNNRDLGIEVLTNLQVNKNIRVKGKVGIDNHNSSLFVMAHTFDLLPDDELRKDDAPQKRVELHLHTNMSEMDGISSIDEYAKLAKHMGHKALAVTDHGVVQSFPAAQQAAKKYGIKILYGCELYVIEDKLKACLNPNDSKLKDVDIVCFDLETTGLSIRYDAITEIGAVKIRNGFVTDRFDSFVNPLMPIPEKIQKKTNITNEMVKDAPTPKEIIPKFLDFIKGCVLVSHNIEFDYNFLNETMEKNGFGSLTCPGIDTVALSRYFFPDAAYHSLKYLSKRLEVSYDETSAHRADYDAEVLGLCFLSLRAKFFNNNPDIKVRDIEYLDITNEMLKKRSFRSVHYTVYAKNKAGLKDLYKIISESHTEHMGFLPFTPKSTLNKYRKNLLVGSACFNGEVFYSSYRKNLKSLQKAIDFCDFIEIQPLDCYSFLVNTEEIPSLEQVKLYLLDIINMAKKENKLICATGDVHYANPEEKVYRDIYIANDSVGKGQHPLMTRDRANHILPFFENPNQHFLSTEEMLNAFSWLNNDEDIYNFVIKNTNLIADMCEEIKPIPDGLFPPSIDNCENMLKDIVYDTAHKLYGDKLPELIENRLKEELNGIIGNGYSVIYYIAHRLVKKANEDGYIVGSRGSVGSSLVATMAGITEVNPLIPHYRCPKCKHVEFYEDHDITSGFDLPEKNCPICGEKMVADGQSIPFQTFLGFNAEKVPDIDLNFPTDYQARAHDYTKVLLGEKNVYRAGTISAVQFKTAYGYVKHYFETFLQVDPNTISSAETAALAYGCVEVKRTTGQHPGGIVVIPRNYEVEDFTPVQYPAGDDTASRKTTHFDFHSIHDTILKLDMLGHVDPQALKMMGDLTHIDIKTIPFNDKKVLSLFSSDEALNLKHKYLPVDNGALGLPEFGTQFVRQMLRETNPHTFRDLLIISGLSHGTDVWNNNAQNLINQGITDLRGVIGCRDDIMTYLQQKGLKPSEAFKIMEQVRKGKKLNPQDIEDMKANNVPDYYIDSCNKIKYLFPKGHACAYVMMAIRVGYFKIYYPLEYYATFFTLRCDQYDIETMIKGIDAVNDKLLEFKTKRSSGLALSTKEEGIEATLQVCLELYERGFSIQNINLEKSEASNFVVDHKANSLIPPFKVLDGLGDNVANKIIEARKERPFISKEDLQARGKIASTQVKLLDKLGVLKGLDDTSQMSLFNFEF</sequence>
<dbReference type="Gene3D" id="1.10.150.700">
    <property type="entry name" value="PolC, middle finger domain"/>
    <property type="match status" value="1"/>
</dbReference>
<dbReference type="Gene3D" id="3.30.420.10">
    <property type="entry name" value="Ribonuclease H-like superfamily/Ribonuclease H"/>
    <property type="match status" value="1"/>
</dbReference>
<dbReference type="InterPro" id="IPR012340">
    <property type="entry name" value="NA-bd_OB-fold"/>
</dbReference>
<dbReference type="Pfam" id="PF02811">
    <property type="entry name" value="PHP"/>
    <property type="match status" value="1"/>
</dbReference>
<dbReference type="Pfam" id="PF07733">
    <property type="entry name" value="DNA_pol3_alpha"/>
    <property type="match status" value="1"/>
</dbReference>
<dbReference type="FunFam" id="3.30.420.10:FF:000045">
    <property type="entry name" value="3'-5' exonuclease DinG"/>
    <property type="match status" value="1"/>
</dbReference>
<dbReference type="GO" id="GO:0005737">
    <property type="term" value="C:cytoplasm"/>
    <property type="evidence" value="ECO:0007669"/>
    <property type="project" value="UniProtKB-SubCell"/>
</dbReference>
<dbReference type="CDD" id="cd07435">
    <property type="entry name" value="PHP_PolIIIA_POLC"/>
    <property type="match status" value="1"/>
</dbReference>
<proteinExistence type="inferred from homology"/>
<evidence type="ECO:0000256" key="4">
    <source>
        <dbReference type="ARBA" id="ARBA00022695"/>
    </source>
</evidence>
<comment type="similarity">
    <text evidence="11">Belongs to the DNA polymerase type-C family. PolC subfamily.</text>
</comment>
<dbReference type="SUPFAM" id="SSF160975">
    <property type="entry name" value="AF1531-like"/>
    <property type="match status" value="1"/>
</dbReference>
<evidence type="ECO:0000259" key="13">
    <source>
        <dbReference type="SMART" id="SM00481"/>
    </source>
</evidence>
<dbReference type="InterPro" id="IPR044923">
    <property type="entry name" value="PolC_middle_finger_sf"/>
</dbReference>
<dbReference type="Proteomes" id="UP000823613">
    <property type="component" value="Unassembled WGS sequence"/>
</dbReference>
<dbReference type="Pfam" id="PF17657">
    <property type="entry name" value="DNA_pol3_finger"/>
    <property type="match status" value="1"/>
</dbReference>
<evidence type="ECO:0000259" key="12">
    <source>
        <dbReference type="SMART" id="SM00479"/>
    </source>
</evidence>
<evidence type="ECO:0000313" key="14">
    <source>
        <dbReference type="EMBL" id="MBO8428260.1"/>
    </source>
</evidence>
<evidence type="ECO:0000256" key="2">
    <source>
        <dbReference type="ARBA" id="ARBA00022490"/>
    </source>
</evidence>
<dbReference type="SMART" id="SM00481">
    <property type="entry name" value="POLIIIAc"/>
    <property type="match status" value="1"/>
</dbReference>
<dbReference type="HAMAP" id="MF_00356">
    <property type="entry name" value="DNApol_PolC"/>
    <property type="match status" value="1"/>
</dbReference>
<evidence type="ECO:0000256" key="5">
    <source>
        <dbReference type="ARBA" id="ARBA00022705"/>
    </source>
</evidence>
<dbReference type="PANTHER" id="PTHR32294:SF5">
    <property type="entry name" value="DNA POLYMERASE III POLC-TYPE"/>
    <property type="match status" value="1"/>
</dbReference>
<gene>
    <name evidence="11" type="primary">polC</name>
    <name evidence="14" type="ORF">IAC58_06940</name>
</gene>